<evidence type="ECO:0000256" key="1">
    <source>
        <dbReference type="ARBA" id="ARBA00004651"/>
    </source>
</evidence>
<reference evidence="13" key="1">
    <citation type="submission" date="2022-11" db="UniProtKB">
        <authorList>
            <consortium name="WormBaseParasite"/>
        </authorList>
    </citation>
    <scope>IDENTIFICATION</scope>
</reference>
<evidence type="ECO:0000313" key="12">
    <source>
        <dbReference type="Proteomes" id="UP000887574"/>
    </source>
</evidence>
<evidence type="ECO:0000259" key="11">
    <source>
        <dbReference type="PROSITE" id="PS50262"/>
    </source>
</evidence>
<dbReference type="Pfam" id="PF00001">
    <property type="entry name" value="7tm_1"/>
    <property type="match status" value="1"/>
</dbReference>
<dbReference type="PROSITE" id="PS50262">
    <property type="entry name" value="G_PROTEIN_RECEP_F1_2"/>
    <property type="match status" value="1"/>
</dbReference>
<dbReference type="WBParaSite" id="jg9584">
    <property type="protein sequence ID" value="jg9584"/>
    <property type="gene ID" value="jg9584"/>
</dbReference>
<dbReference type="GO" id="GO:0007218">
    <property type="term" value="P:neuropeptide signaling pathway"/>
    <property type="evidence" value="ECO:0007669"/>
    <property type="project" value="TreeGrafter"/>
</dbReference>
<keyword evidence="4 10" id="KW-1133">Transmembrane helix</keyword>
<dbReference type="PRINTS" id="PR00237">
    <property type="entry name" value="GPCRRHODOPSN"/>
</dbReference>
<keyword evidence="8" id="KW-0807">Transducer</keyword>
<dbReference type="PANTHER" id="PTHR24230">
    <property type="entry name" value="G-PROTEIN COUPLED RECEPTOR"/>
    <property type="match status" value="1"/>
</dbReference>
<accession>A0A915ER88</accession>
<feature type="compositionally biased region" description="Polar residues" evidence="9">
    <location>
        <begin position="430"/>
        <end position="442"/>
    </location>
</feature>
<evidence type="ECO:0000256" key="9">
    <source>
        <dbReference type="SAM" id="MobiDB-lite"/>
    </source>
</evidence>
<feature type="transmembrane region" description="Helical" evidence="10">
    <location>
        <begin position="58"/>
        <end position="80"/>
    </location>
</feature>
<feature type="region of interest" description="Disordered" evidence="9">
    <location>
        <begin position="415"/>
        <end position="442"/>
    </location>
</feature>
<name>A0A915ER88_9BILA</name>
<keyword evidence="12" id="KW-1185">Reference proteome</keyword>
<dbReference type="Proteomes" id="UP000887574">
    <property type="component" value="Unplaced"/>
</dbReference>
<dbReference type="GO" id="GO:0008528">
    <property type="term" value="F:G protein-coupled peptide receptor activity"/>
    <property type="evidence" value="ECO:0007669"/>
    <property type="project" value="TreeGrafter"/>
</dbReference>
<dbReference type="SUPFAM" id="SSF81321">
    <property type="entry name" value="Family A G protein-coupled receptor-like"/>
    <property type="match status" value="1"/>
</dbReference>
<evidence type="ECO:0000256" key="10">
    <source>
        <dbReference type="SAM" id="Phobius"/>
    </source>
</evidence>
<keyword evidence="6 10" id="KW-0472">Membrane</keyword>
<dbReference type="GO" id="GO:0005886">
    <property type="term" value="C:plasma membrane"/>
    <property type="evidence" value="ECO:0007669"/>
    <property type="project" value="UniProtKB-SubCell"/>
</dbReference>
<organism evidence="12 13">
    <name type="scientific">Ditylenchus dipsaci</name>
    <dbReference type="NCBI Taxonomy" id="166011"/>
    <lineage>
        <taxon>Eukaryota</taxon>
        <taxon>Metazoa</taxon>
        <taxon>Ecdysozoa</taxon>
        <taxon>Nematoda</taxon>
        <taxon>Chromadorea</taxon>
        <taxon>Rhabditida</taxon>
        <taxon>Tylenchina</taxon>
        <taxon>Tylenchomorpha</taxon>
        <taxon>Sphaerularioidea</taxon>
        <taxon>Anguinidae</taxon>
        <taxon>Anguininae</taxon>
        <taxon>Ditylenchus</taxon>
    </lineage>
</organism>
<feature type="transmembrane region" description="Helical" evidence="10">
    <location>
        <begin position="173"/>
        <end position="190"/>
    </location>
</feature>
<keyword evidence="2" id="KW-1003">Cell membrane</keyword>
<evidence type="ECO:0000256" key="3">
    <source>
        <dbReference type="ARBA" id="ARBA00022692"/>
    </source>
</evidence>
<dbReference type="InterPro" id="IPR000276">
    <property type="entry name" value="GPCR_Rhodpsn"/>
</dbReference>
<keyword evidence="3 10" id="KW-0812">Transmembrane</keyword>
<proteinExistence type="predicted"/>
<evidence type="ECO:0000313" key="13">
    <source>
        <dbReference type="WBParaSite" id="jg9584"/>
    </source>
</evidence>
<dbReference type="InterPro" id="IPR017452">
    <property type="entry name" value="GPCR_Rhodpsn_7TM"/>
</dbReference>
<keyword evidence="7" id="KW-0675">Receptor</keyword>
<feature type="domain" description="G-protein coupled receptors family 1 profile" evidence="11">
    <location>
        <begin position="71"/>
        <end position="252"/>
    </location>
</feature>
<evidence type="ECO:0000256" key="5">
    <source>
        <dbReference type="ARBA" id="ARBA00023040"/>
    </source>
</evidence>
<evidence type="ECO:0000256" key="7">
    <source>
        <dbReference type="ARBA" id="ARBA00023170"/>
    </source>
</evidence>
<dbReference type="PANTHER" id="PTHR24230:SF154">
    <property type="entry name" value="G-PROTEIN COUPLED RECEPTORS FAMILY 1 PROFILE DOMAIN-CONTAINING PROTEIN"/>
    <property type="match status" value="1"/>
</dbReference>
<comment type="subcellular location">
    <subcellularLocation>
        <location evidence="1">Cell membrane</location>
        <topology evidence="1">Multi-pass membrane protein</topology>
    </subcellularLocation>
</comment>
<evidence type="ECO:0000256" key="6">
    <source>
        <dbReference type="ARBA" id="ARBA00023136"/>
    </source>
</evidence>
<dbReference type="Gene3D" id="1.20.1070.10">
    <property type="entry name" value="Rhodopsin 7-helix transmembrane proteins"/>
    <property type="match status" value="1"/>
</dbReference>
<evidence type="ECO:0000256" key="4">
    <source>
        <dbReference type="ARBA" id="ARBA00022989"/>
    </source>
</evidence>
<feature type="transmembrane region" description="Helical" evidence="10">
    <location>
        <begin position="132"/>
        <end position="152"/>
    </location>
</feature>
<sequence length="495" mass="55814">MGHDVEDRADLYLPTSSFTYSTTMLVLNQTTATSAPEEVLVEEEASPPQHLFSDYVEMAYLGVVILVGVAINLHVLYKLLQNGSNKSMNGFLLLKINLNISDLLILTIHAFGKLIWLYEYEWRFGGALCRTFNFLSMFTLYLSSNIVVCIALDRLRTVLKAKRIILLKKKRHLIRIFLATAWMLAFLWSLPQLCFGALTMYFPITLAAGFNAQIYGDLVQNLHDLTHLFFVFYGPVAVLIICYLFISIKLMRYAAAANNIAGANCAINTSMASVNTVQTDPTRSTFPKYGPPRSSLSTSITMSTAVAARKSIHAESTCSATVPFQQQVHRRQSAFPTFCKPPKIPHIIYEHPTSTGLDELEVDQEPEHTKNTTNTTTVIAQLKKKQHRLHRSVSSSYIDFNEEEEKCKVSTPNKPFLRKKLNSNGREKSSTSLTTGFKPSLRNNQKDSREFCKIVLAPPTLLQMSTRYSRWTQPPIQMCVAMTAVYLLDQSTIHQ</sequence>
<dbReference type="AlphaFoldDB" id="A0A915ER88"/>
<keyword evidence="5" id="KW-0297">G-protein coupled receptor</keyword>
<feature type="transmembrane region" description="Helical" evidence="10">
    <location>
        <begin position="225"/>
        <end position="246"/>
    </location>
</feature>
<evidence type="ECO:0000256" key="8">
    <source>
        <dbReference type="ARBA" id="ARBA00023224"/>
    </source>
</evidence>
<protein>
    <submittedName>
        <fullName evidence="13">G-protein coupled receptors family 1 profile domain-containing protein</fullName>
    </submittedName>
</protein>
<evidence type="ECO:0000256" key="2">
    <source>
        <dbReference type="ARBA" id="ARBA00022475"/>
    </source>
</evidence>
<feature type="transmembrane region" description="Helical" evidence="10">
    <location>
        <begin position="92"/>
        <end position="112"/>
    </location>
</feature>